<comment type="caution">
    <text evidence="13">The sequence shown here is derived from an EMBL/GenBank/DDBJ whole genome shotgun (WGS) entry which is preliminary data.</text>
</comment>
<feature type="domain" description="C2H2-type" evidence="12">
    <location>
        <begin position="351"/>
        <end position="378"/>
    </location>
</feature>
<keyword evidence="14" id="KW-1185">Reference proteome</keyword>
<dbReference type="InterPro" id="IPR051095">
    <property type="entry name" value="Dros_DevTransReg"/>
</dbReference>
<dbReference type="GO" id="GO:0007464">
    <property type="term" value="P:R3/R4 cell fate commitment"/>
    <property type="evidence" value="ECO:0007669"/>
    <property type="project" value="UniProtKB-ARBA"/>
</dbReference>
<feature type="compositionally biased region" description="Low complexity" evidence="10">
    <location>
        <begin position="161"/>
        <end position="175"/>
    </location>
</feature>
<dbReference type="PROSITE" id="PS50157">
    <property type="entry name" value="ZINC_FINGER_C2H2_2"/>
    <property type="match status" value="1"/>
</dbReference>
<dbReference type="Proteomes" id="UP001381693">
    <property type="component" value="Unassembled WGS sequence"/>
</dbReference>
<keyword evidence="2" id="KW-0479">Metal-binding</keyword>
<feature type="compositionally biased region" description="Polar residues" evidence="10">
    <location>
        <begin position="327"/>
        <end position="342"/>
    </location>
</feature>
<protein>
    <submittedName>
        <fullName evidence="13">Uncharacterized protein</fullName>
    </submittedName>
</protein>
<dbReference type="Pfam" id="PF13909">
    <property type="entry name" value="zf-H2C2_5"/>
    <property type="match status" value="1"/>
</dbReference>
<dbReference type="PROSITE" id="PS50097">
    <property type="entry name" value="BTB"/>
    <property type="match status" value="1"/>
</dbReference>
<evidence type="ECO:0000256" key="3">
    <source>
        <dbReference type="ARBA" id="ARBA00022771"/>
    </source>
</evidence>
<dbReference type="EMBL" id="JAXCGZ010011538">
    <property type="protein sequence ID" value="KAK7074548.1"/>
    <property type="molecule type" value="Genomic_DNA"/>
</dbReference>
<dbReference type="GO" id="GO:0045467">
    <property type="term" value="P:R7 cell development"/>
    <property type="evidence" value="ECO:0007669"/>
    <property type="project" value="UniProtKB-ARBA"/>
</dbReference>
<dbReference type="GO" id="GO:0008406">
    <property type="term" value="P:gonad development"/>
    <property type="evidence" value="ECO:0007669"/>
    <property type="project" value="UniProtKB-ARBA"/>
</dbReference>
<keyword evidence="5" id="KW-0862">Zinc</keyword>
<dbReference type="GO" id="GO:0016199">
    <property type="term" value="P:axon midline choice point recognition"/>
    <property type="evidence" value="ECO:0007669"/>
    <property type="project" value="UniProtKB-ARBA"/>
</dbReference>
<name>A0AAN8X5U0_HALRR</name>
<feature type="compositionally biased region" description="Basic and acidic residues" evidence="10">
    <location>
        <begin position="177"/>
        <end position="209"/>
    </location>
</feature>
<dbReference type="GO" id="GO:0007526">
    <property type="term" value="P:larval somatic muscle development"/>
    <property type="evidence" value="ECO:0007669"/>
    <property type="project" value="UniProtKB-ARBA"/>
</dbReference>
<dbReference type="PANTHER" id="PTHR23110">
    <property type="entry name" value="BTB DOMAIN TRANSCRIPTION FACTOR"/>
    <property type="match status" value="1"/>
</dbReference>
<evidence type="ECO:0000256" key="1">
    <source>
        <dbReference type="ARBA" id="ARBA00022473"/>
    </source>
</evidence>
<dbReference type="SMART" id="SM00225">
    <property type="entry name" value="BTB"/>
    <property type="match status" value="1"/>
</dbReference>
<dbReference type="SUPFAM" id="SSF54695">
    <property type="entry name" value="POZ domain"/>
    <property type="match status" value="1"/>
</dbReference>
<sequence length="403" mass="44542">MADGLLSLNWNNHGATFCHTLASLRGKEKYTDVTVSCGGRFYQVHKLVLSTCSEYFEKIFDNTPCKHPVIVLRDVQCEELEPLLNYMYKGVVSVAQSELSRLIKVAELLQIKGLAVPDEPPPPSKQSPNKRTSDDRLEHRSSTDGNGSPYPKRRRRRESDSYQASTSKAPSSSPSRQKKEDPLAIPWRDDQSSRRIDDRTKDSSQDHVRSPIQVNINETLIKEEIVDDDPEESVLSEGDFIGLGNAPSDGSQDPGGLLIPKFDDAADAADGSIAEPDVEPLAGPSGLQGWADGGDMTRIAASLGEGFVGTESQDMSSSVSLPSQPSGQASRQMVKGSRTNLGTDEGPKKRFHCPYCDYSSNRKDHMQRHIRVHTGEKPFACRLCPYRSSQENNLKSHEFTHKL</sequence>
<keyword evidence="6" id="KW-0524">Neurogenesis</keyword>
<feature type="compositionally biased region" description="Basic and acidic residues" evidence="10">
    <location>
        <begin position="131"/>
        <end position="142"/>
    </location>
</feature>
<dbReference type="Gene3D" id="3.30.160.60">
    <property type="entry name" value="Classic Zinc Finger"/>
    <property type="match status" value="2"/>
</dbReference>
<evidence type="ECO:0000256" key="10">
    <source>
        <dbReference type="SAM" id="MobiDB-lite"/>
    </source>
</evidence>
<evidence type="ECO:0000256" key="8">
    <source>
        <dbReference type="ARBA" id="ARBA00037382"/>
    </source>
</evidence>
<evidence type="ECO:0000256" key="5">
    <source>
        <dbReference type="ARBA" id="ARBA00022833"/>
    </source>
</evidence>
<feature type="compositionally biased region" description="Low complexity" evidence="10">
    <location>
        <begin position="312"/>
        <end position="326"/>
    </location>
</feature>
<gene>
    <name evidence="13" type="ORF">SK128_007757</name>
</gene>
<dbReference type="Gene3D" id="3.30.710.10">
    <property type="entry name" value="Potassium Channel Kv1.1, Chain A"/>
    <property type="match status" value="1"/>
</dbReference>
<dbReference type="GO" id="GO:0006357">
    <property type="term" value="P:regulation of transcription by RNA polymerase II"/>
    <property type="evidence" value="ECO:0007669"/>
    <property type="project" value="TreeGrafter"/>
</dbReference>
<keyword evidence="3 9" id="KW-0863">Zinc-finger</keyword>
<evidence type="ECO:0000256" key="6">
    <source>
        <dbReference type="ARBA" id="ARBA00022902"/>
    </source>
</evidence>
<dbReference type="InterPro" id="IPR013087">
    <property type="entry name" value="Znf_C2H2_type"/>
</dbReference>
<keyword evidence="4" id="KW-0221">Differentiation</keyword>
<reference evidence="13 14" key="1">
    <citation type="submission" date="2023-11" db="EMBL/GenBank/DDBJ databases">
        <title>Halocaridina rubra genome assembly.</title>
        <authorList>
            <person name="Smith C."/>
        </authorList>
    </citation>
    <scope>NUCLEOTIDE SEQUENCE [LARGE SCALE GENOMIC DNA]</scope>
    <source>
        <strain evidence="13">EP-1</strain>
        <tissue evidence="13">Whole</tissue>
    </source>
</reference>
<feature type="region of interest" description="Disordered" evidence="10">
    <location>
        <begin position="227"/>
        <end position="255"/>
    </location>
</feature>
<evidence type="ECO:0000256" key="9">
    <source>
        <dbReference type="PROSITE-ProRule" id="PRU00042"/>
    </source>
</evidence>
<evidence type="ECO:0000256" key="7">
    <source>
        <dbReference type="ARBA" id="ARBA00023242"/>
    </source>
</evidence>
<evidence type="ECO:0000256" key="2">
    <source>
        <dbReference type="ARBA" id="ARBA00022723"/>
    </source>
</evidence>
<dbReference type="FunFam" id="3.30.160.60:FF:000446">
    <property type="entry name" value="Zinc finger protein"/>
    <property type="match status" value="1"/>
</dbReference>
<keyword evidence="7" id="KW-0539">Nucleus</keyword>
<dbReference type="PANTHER" id="PTHR23110:SF111">
    <property type="entry name" value="LONGITUDINALS LACKING PROTEIN, ISOFORMS F_I_K_T"/>
    <property type="match status" value="1"/>
</dbReference>
<dbReference type="GO" id="GO:0035167">
    <property type="term" value="P:larval lymph gland hemopoiesis"/>
    <property type="evidence" value="ECO:0007669"/>
    <property type="project" value="UniProtKB-ARBA"/>
</dbReference>
<evidence type="ECO:0000313" key="13">
    <source>
        <dbReference type="EMBL" id="KAK7074548.1"/>
    </source>
</evidence>
<evidence type="ECO:0000313" key="14">
    <source>
        <dbReference type="Proteomes" id="UP001381693"/>
    </source>
</evidence>
<dbReference type="InterPro" id="IPR036236">
    <property type="entry name" value="Znf_C2H2_sf"/>
</dbReference>
<dbReference type="InterPro" id="IPR011333">
    <property type="entry name" value="SKP1/BTB/POZ_sf"/>
</dbReference>
<dbReference type="AlphaFoldDB" id="A0AAN8X5U0"/>
<feature type="region of interest" description="Disordered" evidence="10">
    <location>
        <begin position="114"/>
        <end position="209"/>
    </location>
</feature>
<dbReference type="InterPro" id="IPR000210">
    <property type="entry name" value="BTB/POZ_dom"/>
</dbReference>
<feature type="domain" description="BTB" evidence="11">
    <location>
        <begin position="31"/>
        <end position="96"/>
    </location>
</feature>
<dbReference type="SUPFAM" id="SSF57667">
    <property type="entry name" value="beta-beta-alpha zinc fingers"/>
    <property type="match status" value="1"/>
</dbReference>
<dbReference type="GO" id="GO:0005634">
    <property type="term" value="C:nucleus"/>
    <property type="evidence" value="ECO:0007669"/>
    <property type="project" value="TreeGrafter"/>
</dbReference>
<dbReference type="GO" id="GO:0048813">
    <property type="term" value="P:dendrite morphogenesis"/>
    <property type="evidence" value="ECO:0007669"/>
    <property type="project" value="UniProtKB-ARBA"/>
</dbReference>
<feature type="region of interest" description="Disordered" evidence="10">
    <location>
        <begin position="309"/>
        <end position="346"/>
    </location>
</feature>
<evidence type="ECO:0000259" key="11">
    <source>
        <dbReference type="PROSITE" id="PS50097"/>
    </source>
</evidence>
<dbReference type="Pfam" id="PF00651">
    <property type="entry name" value="BTB"/>
    <property type="match status" value="1"/>
</dbReference>
<accession>A0AAN8X5U0</accession>
<dbReference type="GO" id="GO:0008270">
    <property type="term" value="F:zinc ion binding"/>
    <property type="evidence" value="ECO:0007669"/>
    <property type="project" value="UniProtKB-KW"/>
</dbReference>
<organism evidence="13 14">
    <name type="scientific">Halocaridina rubra</name>
    <name type="common">Hawaiian red shrimp</name>
    <dbReference type="NCBI Taxonomy" id="373956"/>
    <lineage>
        <taxon>Eukaryota</taxon>
        <taxon>Metazoa</taxon>
        <taxon>Ecdysozoa</taxon>
        <taxon>Arthropoda</taxon>
        <taxon>Crustacea</taxon>
        <taxon>Multicrustacea</taxon>
        <taxon>Malacostraca</taxon>
        <taxon>Eumalacostraca</taxon>
        <taxon>Eucarida</taxon>
        <taxon>Decapoda</taxon>
        <taxon>Pleocyemata</taxon>
        <taxon>Caridea</taxon>
        <taxon>Atyoidea</taxon>
        <taxon>Atyidae</taxon>
        <taxon>Halocaridina</taxon>
    </lineage>
</organism>
<proteinExistence type="predicted"/>
<dbReference type="SMART" id="SM00355">
    <property type="entry name" value="ZnF_C2H2"/>
    <property type="match status" value="2"/>
</dbReference>
<evidence type="ECO:0000256" key="4">
    <source>
        <dbReference type="ARBA" id="ARBA00022782"/>
    </source>
</evidence>
<keyword evidence="1" id="KW-0217">Developmental protein</keyword>
<evidence type="ECO:0000259" key="12">
    <source>
        <dbReference type="PROSITE" id="PS50157"/>
    </source>
</evidence>
<dbReference type="GO" id="GO:0045476">
    <property type="term" value="P:nurse cell apoptotic process"/>
    <property type="evidence" value="ECO:0007669"/>
    <property type="project" value="UniProtKB-ARBA"/>
</dbReference>
<dbReference type="CDD" id="cd18315">
    <property type="entry name" value="BTB_POZ_BAB-like"/>
    <property type="match status" value="1"/>
</dbReference>
<comment type="function">
    <text evidence="8">Putative transcription factor required for axon growth and guidance in the central and peripheral nervous systems. Repels CNS axons away from the midline by promoting the expression of the midline repellent sli and its receptor robo.</text>
</comment>